<evidence type="ECO:0000313" key="3">
    <source>
        <dbReference type="Proteomes" id="UP000799428"/>
    </source>
</evidence>
<organism evidence="2 3">
    <name type="scientific">Pleomassaria siparia CBS 279.74</name>
    <dbReference type="NCBI Taxonomy" id="1314801"/>
    <lineage>
        <taxon>Eukaryota</taxon>
        <taxon>Fungi</taxon>
        <taxon>Dikarya</taxon>
        <taxon>Ascomycota</taxon>
        <taxon>Pezizomycotina</taxon>
        <taxon>Dothideomycetes</taxon>
        <taxon>Pleosporomycetidae</taxon>
        <taxon>Pleosporales</taxon>
        <taxon>Pleomassariaceae</taxon>
        <taxon>Pleomassaria</taxon>
    </lineage>
</organism>
<proteinExistence type="predicted"/>
<accession>A0A6G1KC10</accession>
<gene>
    <name evidence="2" type="ORF">K504DRAFT_249467</name>
</gene>
<dbReference type="AlphaFoldDB" id="A0A6G1KC10"/>
<keyword evidence="1" id="KW-1133">Transmembrane helix</keyword>
<reference evidence="2" key="1">
    <citation type="journal article" date="2020" name="Stud. Mycol.">
        <title>101 Dothideomycetes genomes: a test case for predicting lifestyles and emergence of pathogens.</title>
        <authorList>
            <person name="Haridas S."/>
            <person name="Albert R."/>
            <person name="Binder M."/>
            <person name="Bloem J."/>
            <person name="Labutti K."/>
            <person name="Salamov A."/>
            <person name="Andreopoulos B."/>
            <person name="Baker S."/>
            <person name="Barry K."/>
            <person name="Bills G."/>
            <person name="Bluhm B."/>
            <person name="Cannon C."/>
            <person name="Castanera R."/>
            <person name="Culley D."/>
            <person name="Daum C."/>
            <person name="Ezra D."/>
            <person name="Gonzalez J."/>
            <person name="Henrissat B."/>
            <person name="Kuo A."/>
            <person name="Liang C."/>
            <person name="Lipzen A."/>
            <person name="Lutzoni F."/>
            <person name="Magnuson J."/>
            <person name="Mondo S."/>
            <person name="Nolan M."/>
            <person name="Ohm R."/>
            <person name="Pangilinan J."/>
            <person name="Park H.-J."/>
            <person name="Ramirez L."/>
            <person name="Alfaro M."/>
            <person name="Sun H."/>
            <person name="Tritt A."/>
            <person name="Yoshinaga Y."/>
            <person name="Zwiers L.-H."/>
            <person name="Turgeon B."/>
            <person name="Goodwin S."/>
            <person name="Spatafora J."/>
            <person name="Crous P."/>
            <person name="Grigoriev I."/>
        </authorList>
    </citation>
    <scope>NUCLEOTIDE SEQUENCE</scope>
    <source>
        <strain evidence="2">CBS 279.74</strain>
    </source>
</reference>
<sequence>MNLYLLSQCSIPSTYVPIVGASCSGAVTSAFGRLWFSLYQNPQTIRLLCMYTRPTRQGVHWPPLGEYWPKIDWHKVSGGHGNPRIPIVEYRFGLTGYVSPWSW</sequence>
<keyword evidence="1" id="KW-0812">Transmembrane</keyword>
<dbReference type="EMBL" id="MU005769">
    <property type="protein sequence ID" value="KAF2710002.1"/>
    <property type="molecule type" value="Genomic_DNA"/>
</dbReference>
<protein>
    <submittedName>
        <fullName evidence="2">Uncharacterized protein</fullName>
    </submittedName>
</protein>
<evidence type="ECO:0000313" key="2">
    <source>
        <dbReference type="EMBL" id="KAF2710002.1"/>
    </source>
</evidence>
<name>A0A6G1KC10_9PLEO</name>
<keyword evidence="1" id="KW-0472">Membrane</keyword>
<feature type="transmembrane region" description="Helical" evidence="1">
    <location>
        <begin position="15"/>
        <end position="36"/>
    </location>
</feature>
<keyword evidence="3" id="KW-1185">Reference proteome</keyword>
<evidence type="ECO:0000256" key="1">
    <source>
        <dbReference type="SAM" id="Phobius"/>
    </source>
</evidence>
<dbReference type="Proteomes" id="UP000799428">
    <property type="component" value="Unassembled WGS sequence"/>
</dbReference>